<reference evidence="2" key="1">
    <citation type="submission" date="2020-02" db="EMBL/GenBank/DDBJ databases">
        <authorList>
            <person name="Meier V. D."/>
        </authorList>
    </citation>
    <scope>NUCLEOTIDE SEQUENCE</scope>
    <source>
        <strain evidence="2">AVDCRST_MAG52</strain>
    </source>
</reference>
<sequence>VAATERTAGSRGVGGSVRAVLGARLAAAGRAGDRRAGGRARALQQQARARAGGRGGAAGRDGRHRDRGLGAVRRQRPGHRSGDRRPGGAGGRGGHRRRVAAGDGGRHGRRVGRVPRGHGHARRWGTDPGGGAVPARATGGSRARSGPRRLRPAVLRRRAAVVRRHPVRVPASVGVRGLRRDLRRPGQGVHRGQLHRTGV</sequence>
<gene>
    <name evidence="2" type="ORF">AVDCRST_MAG52-725</name>
</gene>
<feature type="region of interest" description="Disordered" evidence="1">
    <location>
        <begin position="28"/>
        <end position="151"/>
    </location>
</feature>
<feature type="non-terminal residue" evidence="2">
    <location>
        <position position="1"/>
    </location>
</feature>
<dbReference type="EMBL" id="CADCTN010000048">
    <property type="protein sequence ID" value="CAA9225292.1"/>
    <property type="molecule type" value="Genomic_DNA"/>
</dbReference>
<dbReference type="AlphaFoldDB" id="A0A6J4HL54"/>
<name>A0A6J4HL54_9ACTN</name>
<proteinExistence type="predicted"/>
<protein>
    <submittedName>
        <fullName evidence="2">Uncharacterized protein</fullName>
    </submittedName>
</protein>
<evidence type="ECO:0000256" key="1">
    <source>
        <dbReference type="SAM" id="MobiDB-lite"/>
    </source>
</evidence>
<feature type="compositionally biased region" description="Basic residues" evidence="1">
    <location>
        <begin position="107"/>
        <end position="123"/>
    </location>
</feature>
<evidence type="ECO:0000313" key="2">
    <source>
        <dbReference type="EMBL" id="CAA9225292.1"/>
    </source>
</evidence>
<organism evidence="2">
    <name type="scientific">uncultured Blastococcus sp</name>
    <dbReference type="NCBI Taxonomy" id="217144"/>
    <lineage>
        <taxon>Bacteria</taxon>
        <taxon>Bacillati</taxon>
        <taxon>Actinomycetota</taxon>
        <taxon>Actinomycetes</taxon>
        <taxon>Geodermatophilales</taxon>
        <taxon>Geodermatophilaceae</taxon>
        <taxon>Blastococcus</taxon>
        <taxon>environmental samples</taxon>
    </lineage>
</organism>
<feature type="compositionally biased region" description="Low complexity" evidence="1">
    <location>
        <begin position="39"/>
        <end position="50"/>
    </location>
</feature>
<accession>A0A6J4HL54</accession>
<feature type="non-terminal residue" evidence="2">
    <location>
        <position position="199"/>
    </location>
</feature>